<gene>
    <name evidence="2" type="ORF">NCTC9177_07343</name>
</gene>
<evidence type="ECO:0000259" key="1">
    <source>
        <dbReference type="Pfam" id="PF13166"/>
    </source>
</evidence>
<proteinExistence type="predicted"/>
<organism evidence="2 3">
    <name type="scientific">Klebsiella variicola</name>
    <dbReference type="NCBI Taxonomy" id="244366"/>
    <lineage>
        <taxon>Bacteria</taxon>
        <taxon>Pseudomonadati</taxon>
        <taxon>Pseudomonadota</taxon>
        <taxon>Gammaproteobacteria</taxon>
        <taxon>Enterobacterales</taxon>
        <taxon>Enterobacteriaceae</taxon>
        <taxon>Klebsiella/Raoultella group</taxon>
        <taxon>Klebsiella</taxon>
        <taxon>Klebsiella pneumoniae complex</taxon>
    </lineage>
</organism>
<dbReference type="AlphaFoldDB" id="A0A7H4N3W7"/>
<accession>A0A7H4N3W7</accession>
<comment type="caution">
    <text evidence="2">The sequence shown here is derived from an EMBL/GenBank/DDBJ whole genome shotgun (WGS) entry which is preliminary data.</text>
</comment>
<sequence>MVSFLYFIESCSGSLTPETIHPENKLIVIDDPISSLSHNYIYEVAALIKRKIIKPGAARHVVILTHNMFFFQEILLNSGRLQDNREAPVNWSLLRIIKSDYSSCEKLSMHEMLNEYQALWQTLKDVRDGKTQPIVLFNTMRNILEYYFSFACKTEKLKEALESLATEHSDAGEYDSFYRAINRHSHSDGRNLFSTGVIDKERYLSMFRKVFTQTDDDDHYLAMMGESADLQETVGVTSSAVTCGYRSLNASGASACAYAHALRARNENVYTVQRVQFSVSWRVSFYSPATAGSPCNHLQAVKSVEGEHPR</sequence>
<dbReference type="Proteomes" id="UP000254545">
    <property type="component" value="Unassembled WGS sequence"/>
</dbReference>
<evidence type="ECO:0000313" key="2">
    <source>
        <dbReference type="EMBL" id="STV77506.1"/>
    </source>
</evidence>
<dbReference type="Pfam" id="PF13166">
    <property type="entry name" value="AAA_13"/>
    <property type="match status" value="1"/>
</dbReference>
<name>A0A7H4N3W7_KLEVA</name>
<protein>
    <submittedName>
        <fullName evidence="2">Uncharacterized protein conserved in bacteria</fullName>
    </submittedName>
</protein>
<dbReference type="InterPro" id="IPR026866">
    <property type="entry name" value="CR006_AAA"/>
</dbReference>
<reference evidence="2 3" key="1">
    <citation type="submission" date="2018-06" db="EMBL/GenBank/DDBJ databases">
        <authorList>
            <consortium name="Pathogen Informatics"/>
            <person name="Doyle S."/>
        </authorList>
    </citation>
    <scope>NUCLEOTIDE SEQUENCE [LARGE SCALE GENOMIC DNA]</scope>
    <source>
        <strain evidence="2 3">NCTC9177</strain>
    </source>
</reference>
<dbReference type="EMBL" id="UGKR01000004">
    <property type="protein sequence ID" value="STV77506.1"/>
    <property type="molecule type" value="Genomic_DNA"/>
</dbReference>
<evidence type="ECO:0000313" key="3">
    <source>
        <dbReference type="Proteomes" id="UP000254545"/>
    </source>
</evidence>
<feature type="domain" description="Protein CR006 P-loop" evidence="1">
    <location>
        <begin position="2"/>
        <end position="211"/>
    </location>
</feature>